<evidence type="ECO:0000256" key="7">
    <source>
        <dbReference type="ARBA" id="ARBA00023304"/>
    </source>
</evidence>
<evidence type="ECO:0000259" key="8">
    <source>
        <dbReference type="Pfam" id="PF00180"/>
    </source>
</evidence>
<evidence type="ECO:0000256" key="4">
    <source>
        <dbReference type="ARBA" id="ARBA00022842"/>
    </source>
</evidence>
<dbReference type="GO" id="GO:0003862">
    <property type="term" value="F:3-isopropylmalate dehydrogenase activity"/>
    <property type="evidence" value="ECO:0007669"/>
    <property type="project" value="InterPro"/>
</dbReference>
<feature type="non-terminal residue" evidence="9">
    <location>
        <position position="1"/>
    </location>
</feature>
<dbReference type="Pfam" id="PF00180">
    <property type="entry name" value="Iso_dh"/>
    <property type="match status" value="1"/>
</dbReference>
<dbReference type="GO" id="GO:0005829">
    <property type="term" value="C:cytosol"/>
    <property type="evidence" value="ECO:0007669"/>
    <property type="project" value="TreeGrafter"/>
</dbReference>
<feature type="domain" description="Isopropylmalate dehydrogenase-like" evidence="8">
    <location>
        <begin position="1"/>
        <end position="72"/>
    </location>
</feature>
<dbReference type="PANTHER" id="PTHR42979">
    <property type="entry name" value="3-ISOPROPYLMALATE DEHYDROGENASE"/>
    <property type="match status" value="1"/>
</dbReference>
<reference evidence="9" key="2">
    <citation type="submission" date="2021-04" db="EMBL/GenBank/DDBJ databases">
        <authorList>
            <person name="Gilroy R."/>
        </authorList>
    </citation>
    <scope>NUCLEOTIDE SEQUENCE</scope>
    <source>
        <strain evidence="9">CHK186-1790</strain>
    </source>
</reference>
<keyword evidence="6" id="KW-0520">NAD</keyword>
<evidence type="ECO:0000256" key="2">
    <source>
        <dbReference type="ARBA" id="ARBA00022605"/>
    </source>
</evidence>
<sequence>GSAPDIAGQDKANPIATILSVAMMFRYSFHLAAEADAIEAAVDRVLGEGWRTPDIAEPGVVPIGTRQMGDRICQAI</sequence>
<dbReference type="Gene3D" id="3.40.718.10">
    <property type="entry name" value="Isopropylmalate Dehydrogenase"/>
    <property type="match status" value="1"/>
</dbReference>
<evidence type="ECO:0000313" key="9">
    <source>
        <dbReference type="EMBL" id="HJC40768.1"/>
    </source>
</evidence>
<keyword evidence="2" id="KW-0028">Amino-acid biosynthesis</keyword>
<dbReference type="InterPro" id="IPR024084">
    <property type="entry name" value="IsoPropMal-DH-like_dom"/>
</dbReference>
<dbReference type="SUPFAM" id="SSF53659">
    <property type="entry name" value="Isocitrate/Isopropylmalate dehydrogenase-like"/>
    <property type="match status" value="1"/>
</dbReference>
<comment type="caution">
    <text evidence="9">The sequence shown here is derived from an EMBL/GenBank/DDBJ whole genome shotgun (WGS) entry which is preliminary data.</text>
</comment>
<dbReference type="InterPro" id="IPR004429">
    <property type="entry name" value="Isopropylmalate_DH"/>
</dbReference>
<evidence type="ECO:0000256" key="6">
    <source>
        <dbReference type="ARBA" id="ARBA00023027"/>
    </source>
</evidence>
<dbReference type="Proteomes" id="UP000823882">
    <property type="component" value="Unassembled WGS sequence"/>
</dbReference>
<evidence type="ECO:0000256" key="3">
    <source>
        <dbReference type="ARBA" id="ARBA00022723"/>
    </source>
</evidence>
<reference evidence="9" key="1">
    <citation type="journal article" date="2021" name="PeerJ">
        <title>Extensive microbial diversity within the chicken gut microbiome revealed by metagenomics and culture.</title>
        <authorList>
            <person name="Gilroy R."/>
            <person name="Ravi A."/>
            <person name="Getino M."/>
            <person name="Pursley I."/>
            <person name="Horton D.L."/>
            <person name="Alikhan N.F."/>
            <person name="Baker D."/>
            <person name="Gharbi K."/>
            <person name="Hall N."/>
            <person name="Watson M."/>
            <person name="Adriaenssens E.M."/>
            <person name="Foster-Nyarko E."/>
            <person name="Jarju S."/>
            <person name="Secka A."/>
            <person name="Antonio M."/>
            <person name="Oren A."/>
            <person name="Chaudhuri R.R."/>
            <person name="La Ragione R."/>
            <person name="Hildebrand F."/>
            <person name="Pallen M.J."/>
        </authorList>
    </citation>
    <scope>NUCLEOTIDE SEQUENCE</scope>
    <source>
        <strain evidence="9">CHK186-1790</strain>
    </source>
</reference>
<organism evidence="9 10">
    <name type="scientific">Candidatus Intestinimonas pullistercoris</name>
    <dbReference type="NCBI Taxonomy" id="2838623"/>
    <lineage>
        <taxon>Bacteria</taxon>
        <taxon>Bacillati</taxon>
        <taxon>Bacillota</taxon>
        <taxon>Clostridia</taxon>
        <taxon>Eubacteriales</taxon>
        <taxon>Intestinimonas</taxon>
    </lineage>
</organism>
<evidence type="ECO:0000256" key="1">
    <source>
        <dbReference type="ARBA" id="ARBA00022430"/>
    </source>
</evidence>
<accession>A0A9D2SYS0</accession>
<dbReference type="GO" id="GO:0046872">
    <property type="term" value="F:metal ion binding"/>
    <property type="evidence" value="ECO:0007669"/>
    <property type="project" value="UniProtKB-KW"/>
</dbReference>
<proteinExistence type="predicted"/>
<evidence type="ECO:0000256" key="5">
    <source>
        <dbReference type="ARBA" id="ARBA00023002"/>
    </source>
</evidence>
<keyword evidence="5" id="KW-0560">Oxidoreductase</keyword>
<keyword evidence="3" id="KW-0479">Metal-binding</keyword>
<keyword evidence="1" id="KW-0432">Leucine biosynthesis</keyword>
<dbReference type="PANTHER" id="PTHR42979:SF1">
    <property type="entry name" value="3-ISOPROPYLMALATE DEHYDROGENASE"/>
    <property type="match status" value="1"/>
</dbReference>
<protein>
    <submittedName>
        <fullName evidence="9">3-isopropylmalate dehydrogenase</fullName>
    </submittedName>
</protein>
<gene>
    <name evidence="9" type="ORF">H9701_04365</name>
</gene>
<dbReference type="GO" id="GO:0009098">
    <property type="term" value="P:L-leucine biosynthetic process"/>
    <property type="evidence" value="ECO:0007669"/>
    <property type="project" value="UniProtKB-KW"/>
</dbReference>
<dbReference type="AlphaFoldDB" id="A0A9D2SYS0"/>
<evidence type="ECO:0000313" key="10">
    <source>
        <dbReference type="Proteomes" id="UP000823882"/>
    </source>
</evidence>
<keyword evidence="4" id="KW-0460">Magnesium</keyword>
<dbReference type="EMBL" id="DWWJ01000083">
    <property type="protein sequence ID" value="HJC40768.1"/>
    <property type="molecule type" value="Genomic_DNA"/>
</dbReference>
<keyword evidence="7" id="KW-0100">Branched-chain amino acid biosynthesis</keyword>
<name>A0A9D2SYS0_9FIRM</name>